<dbReference type="GeneTree" id="ENSGT01030000234531"/>
<dbReference type="AlphaFoldDB" id="A0A8C3YEW4"/>
<evidence type="ECO:0000313" key="4">
    <source>
        <dbReference type="Ensembl" id="ENSCWAP00000009661.1"/>
    </source>
</evidence>
<evidence type="ECO:0000256" key="3">
    <source>
        <dbReference type="ARBA" id="ARBA00022737"/>
    </source>
</evidence>
<evidence type="ECO:0000256" key="1">
    <source>
        <dbReference type="ARBA" id="ARBA00009608"/>
    </source>
</evidence>
<name>A0A8C3YEW4_9CETA</name>
<dbReference type="Gene3D" id="3.80.10.10">
    <property type="entry name" value="Ribonuclease Inhibitor"/>
    <property type="match status" value="1"/>
</dbReference>
<dbReference type="GO" id="GO:0043066">
    <property type="term" value="P:negative regulation of apoptotic process"/>
    <property type="evidence" value="ECO:0007669"/>
    <property type="project" value="InterPro"/>
</dbReference>
<protein>
    <submittedName>
        <fullName evidence="4">Uncharacterized protein</fullName>
    </submittedName>
</protein>
<reference evidence="4" key="2">
    <citation type="submission" date="2025-09" db="UniProtKB">
        <authorList>
            <consortium name="Ensembl"/>
        </authorList>
    </citation>
    <scope>IDENTIFICATION</scope>
</reference>
<dbReference type="SUPFAM" id="SSF52047">
    <property type="entry name" value="RNI-like"/>
    <property type="match status" value="1"/>
</dbReference>
<reference evidence="4" key="1">
    <citation type="submission" date="2025-08" db="UniProtKB">
        <authorList>
            <consortium name="Ensembl"/>
        </authorList>
    </citation>
    <scope>IDENTIFICATION</scope>
</reference>
<dbReference type="InterPro" id="IPR050694">
    <property type="entry name" value="LRRC14/PRAME"/>
</dbReference>
<accession>A0A8C3YEW4</accession>
<dbReference type="GO" id="GO:0045596">
    <property type="term" value="P:negative regulation of cell differentiation"/>
    <property type="evidence" value="ECO:0007669"/>
    <property type="project" value="InterPro"/>
</dbReference>
<keyword evidence="3" id="KW-0677">Repeat</keyword>
<dbReference type="PIRSF" id="PIRSF038286">
    <property type="entry name" value="PRAME"/>
    <property type="match status" value="1"/>
</dbReference>
<dbReference type="InterPro" id="IPR026271">
    <property type="entry name" value="PRAME"/>
</dbReference>
<evidence type="ECO:0000256" key="2">
    <source>
        <dbReference type="ARBA" id="ARBA00022614"/>
    </source>
</evidence>
<dbReference type="Ensembl" id="ENSCWAT00000010491.1">
    <property type="protein sequence ID" value="ENSCWAP00000009661.1"/>
    <property type="gene ID" value="ENSCWAG00000007389.1"/>
</dbReference>
<sequence>MARLRGECLPSWYLMSVRSPLRLQNLAAISLLRDEASAISALEYLPTELFPLLFMAAFYGRRRETLKAMVQVWPFARLPLGGLMRKPHKRTLQAVLGGLDVLLAQKDCPRRCKLRVLDLRNTDKHFWRMWAGARDRRYSGSPMAAAAEDMSRTMKPLVPLEVFIELCLKKRTLCKFLTQLLRWVGQKTGSVLLCCKKLKIVSMPKENIKKVLRKVQLDCIQEVEAYCTWNLSALAMYSPHLGTMSNVQRLLLSSVHAPNDLDLGKITDISPTCHLPLTFSDLIAYVFPRCLKNPLDKFSITHCLLTESDLADLSRCPIISHLKGLNLSGITLTNFNPALLQVLLEKVAATLEELDLNLCGIMDSQMEAILPALSHCFHLTTLSLCGNFLSKAVMERLLHHTDGLPVLDLELYPAPRESYSPNRVLQLERLAQLQVELLKILQDLGRPRTIWLSSSPCPHCGADTSGCFYQKLSSGSRKVKYWP</sequence>
<dbReference type="GO" id="GO:0045892">
    <property type="term" value="P:negative regulation of DNA-templated transcription"/>
    <property type="evidence" value="ECO:0007669"/>
    <property type="project" value="InterPro"/>
</dbReference>
<dbReference type="GO" id="GO:0008284">
    <property type="term" value="P:positive regulation of cell population proliferation"/>
    <property type="evidence" value="ECO:0007669"/>
    <property type="project" value="InterPro"/>
</dbReference>
<evidence type="ECO:0000313" key="5">
    <source>
        <dbReference type="Proteomes" id="UP000694540"/>
    </source>
</evidence>
<dbReference type="GO" id="GO:0005737">
    <property type="term" value="C:cytoplasm"/>
    <property type="evidence" value="ECO:0007669"/>
    <property type="project" value="TreeGrafter"/>
</dbReference>
<keyword evidence="5" id="KW-1185">Reference proteome</keyword>
<proteinExistence type="inferred from homology"/>
<dbReference type="InterPro" id="IPR032675">
    <property type="entry name" value="LRR_dom_sf"/>
</dbReference>
<dbReference type="Proteomes" id="UP000694540">
    <property type="component" value="Unplaced"/>
</dbReference>
<comment type="similarity">
    <text evidence="1">Belongs to the PRAME family.</text>
</comment>
<dbReference type="PANTHER" id="PTHR14224:SF107">
    <property type="match status" value="1"/>
</dbReference>
<organism evidence="4 5">
    <name type="scientific">Catagonus wagneri</name>
    <name type="common">Chacoan peccary</name>
    <dbReference type="NCBI Taxonomy" id="51154"/>
    <lineage>
        <taxon>Eukaryota</taxon>
        <taxon>Metazoa</taxon>
        <taxon>Chordata</taxon>
        <taxon>Craniata</taxon>
        <taxon>Vertebrata</taxon>
        <taxon>Euteleostomi</taxon>
        <taxon>Mammalia</taxon>
        <taxon>Eutheria</taxon>
        <taxon>Laurasiatheria</taxon>
        <taxon>Artiodactyla</taxon>
        <taxon>Suina</taxon>
        <taxon>Tayassuidae</taxon>
        <taxon>Catagonus</taxon>
    </lineage>
</organism>
<keyword evidence="2" id="KW-0433">Leucine-rich repeat</keyword>
<dbReference type="PANTHER" id="PTHR14224">
    <property type="entry name" value="SIMILAR TO PREFERENTIALLY EXPRESSED ANTIGEN IN MELANOMA-LIKE 3"/>
    <property type="match status" value="1"/>
</dbReference>